<dbReference type="STRING" id="1301098.PKB_3391"/>
<evidence type="ECO:0000256" key="2">
    <source>
        <dbReference type="SAM" id="SignalP"/>
    </source>
</evidence>
<dbReference type="EMBL" id="HG322950">
    <property type="protein sequence ID" value="CDF84734.1"/>
    <property type="molecule type" value="Genomic_DNA"/>
</dbReference>
<dbReference type="PATRIC" id="fig|1301098.3.peg.3404"/>
<dbReference type="OrthoDB" id="5608150at2"/>
<dbReference type="eggNOG" id="COG4796">
    <property type="taxonomic scope" value="Bacteria"/>
</dbReference>
<dbReference type="Proteomes" id="UP000025241">
    <property type="component" value="Chromosome I"/>
</dbReference>
<evidence type="ECO:0000313" key="4">
    <source>
        <dbReference type="EMBL" id="CDF84734.1"/>
    </source>
</evidence>
<keyword evidence="2" id="KW-0732">Signal</keyword>
<proteinExistence type="predicted"/>
<name>A0A024HJA6_PSEKB</name>
<dbReference type="Pfam" id="PF03958">
    <property type="entry name" value="Secretin_N"/>
    <property type="match status" value="1"/>
</dbReference>
<dbReference type="InterPro" id="IPR005644">
    <property type="entry name" value="NolW-like"/>
</dbReference>
<gene>
    <name evidence="4" type="ORF">PKB_3391</name>
</gene>
<dbReference type="InterPro" id="IPR038591">
    <property type="entry name" value="NolW-like_sf"/>
</dbReference>
<accession>A0A024HJA6</accession>
<feature type="domain" description="NolW-like" evidence="3">
    <location>
        <begin position="24"/>
        <end position="81"/>
    </location>
</feature>
<reference evidence="4 5" key="2">
    <citation type="submission" date="2014-05" db="EMBL/GenBank/DDBJ databases">
        <title>Genome sequence of the 3-chlorobenzoate degrading bacterium Pseudomonas knackmussii B13 shows multiple evidence for horizontal gene transfer.</title>
        <authorList>
            <person name="Miyazaki R."/>
            <person name="Bertelli C."/>
            <person name="Falquet L."/>
            <person name="Robinson-Rechavi M."/>
            <person name="Gharib W."/>
            <person name="Roy S."/>
            <person name="Van der Meer J.R."/>
        </authorList>
    </citation>
    <scope>NUCLEOTIDE SEQUENCE [LARGE SCALE GENOMIC DNA]</scope>
    <source>
        <strain evidence="4 5">B13</strain>
    </source>
</reference>
<sequence length="271" mass="29283">MSHRRIALLLACAISFAAQAEPRTEILQLSYRTADEVLPVVQQILGNEGRVTAYGSQLIVNAEQSKIRELQQVLEQIDTRPHRLLITVDTSDSSQRDSSGYAVNGSVSAGNVEIQSGRSQVNGSNQVRIINNSTASRGGGMQQVQTTEGSPAMIQVGQSQPVYNVGVGPYGQVYSQTEYRDANRGMYVTATLSGNIVHLDLSTRNDRFNSSYPGAMDTASTDTRLTGRVGEWIEVGGVSQSSQNNQGGLTRNYSTQGHSDSSLRVKVDVLD</sequence>
<reference evidence="4 5" key="1">
    <citation type="submission" date="2013-03" db="EMBL/GenBank/DDBJ databases">
        <authorList>
            <person name="Linke B."/>
        </authorList>
    </citation>
    <scope>NUCLEOTIDE SEQUENCE [LARGE SCALE GENOMIC DNA]</scope>
    <source>
        <strain evidence="4 5">B13</strain>
    </source>
</reference>
<dbReference type="RefSeq" id="WP_052355310.1">
    <property type="nucleotide sequence ID" value="NZ_HG322950.1"/>
</dbReference>
<feature type="signal peptide" evidence="2">
    <location>
        <begin position="1"/>
        <end position="20"/>
    </location>
</feature>
<organism evidence="4 5">
    <name type="scientific">Pseudomonas knackmussii (strain DSM 6978 / CCUG 54928 / LMG 23759 / B13)</name>
    <dbReference type="NCBI Taxonomy" id="1301098"/>
    <lineage>
        <taxon>Bacteria</taxon>
        <taxon>Pseudomonadati</taxon>
        <taxon>Pseudomonadota</taxon>
        <taxon>Gammaproteobacteria</taxon>
        <taxon>Pseudomonadales</taxon>
        <taxon>Pseudomonadaceae</taxon>
        <taxon>Pseudomonas</taxon>
    </lineage>
</organism>
<keyword evidence="5" id="KW-1185">Reference proteome</keyword>
<feature type="compositionally biased region" description="Polar residues" evidence="1">
    <location>
        <begin position="238"/>
        <end position="260"/>
    </location>
</feature>
<dbReference type="Gene3D" id="3.30.1370.120">
    <property type="match status" value="1"/>
</dbReference>
<evidence type="ECO:0000259" key="3">
    <source>
        <dbReference type="Pfam" id="PF03958"/>
    </source>
</evidence>
<feature type="chain" id="PRO_5001533366" description="NolW-like domain-containing protein" evidence="2">
    <location>
        <begin position="21"/>
        <end position="271"/>
    </location>
</feature>
<evidence type="ECO:0000256" key="1">
    <source>
        <dbReference type="SAM" id="MobiDB-lite"/>
    </source>
</evidence>
<dbReference type="AlphaFoldDB" id="A0A024HJA6"/>
<dbReference type="HOGENOM" id="CLU_084459_0_0_6"/>
<feature type="region of interest" description="Disordered" evidence="1">
    <location>
        <begin position="237"/>
        <end position="261"/>
    </location>
</feature>
<dbReference type="KEGG" id="pkc:PKB_3391"/>
<evidence type="ECO:0000313" key="5">
    <source>
        <dbReference type="Proteomes" id="UP000025241"/>
    </source>
</evidence>
<protein>
    <recommendedName>
        <fullName evidence="3">NolW-like domain-containing protein</fullName>
    </recommendedName>
</protein>